<dbReference type="EMBL" id="UINC01126329">
    <property type="protein sequence ID" value="SVD04737.1"/>
    <property type="molecule type" value="Genomic_DNA"/>
</dbReference>
<dbReference type="SUPFAM" id="SSF56281">
    <property type="entry name" value="Metallo-hydrolase/oxidoreductase"/>
    <property type="match status" value="1"/>
</dbReference>
<sequence length="189" mass="20926">PSWAKKWAVSESEAAKRVPWPTATFSDQMMWHLGGRTIQSIRTPGHSIDGTSYLVEDAKVIVAGDAIATGILPALNDGDGRTLEMSHRLLLEMDDQIEALIPGHGPVVRGEAVSETLIWGAGYLRNVRERLRQQLMAGKNDEQTLLDACPYEEFVAGRFDPAVHHMIHRHTAAVTKMIAEERTRIPPQA</sequence>
<dbReference type="InterPro" id="IPR036866">
    <property type="entry name" value="RibonucZ/Hydroxyglut_hydro"/>
</dbReference>
<accession>A0A382S6B6</accession>
<protein>
    <recommendedName>
        <fullName evidence="2">Metallo-beta-lactamase domain-containing protein</fullName>
    </recommendedName>
</protein>
<evidence type="ECO:0000313" key="1">
    <source>
        <dbReference type="EMBL" id="SVD04737.1"/>
    </source>
</evidence>
<dbReference type="AlphaFoldDB" id="A0A382S6B6"/>
<reference evidence="1" key="1">
    <citation type="submission" date="2018-05" db="EMBL/GenBank/DDBJ databases">
        <authorList>
            <person name="Lanie J.A."/>
            <person name="Ng W.-L."/>
            <person name="Kazmierczak K.M."/>
            <person name="Andrzejewski T.M."/>
            <person name="Davidsen T.M."/>
            <person name="Wayne K.J."/>
            <person name="Tettelin H."/>
            <person name="Glass J.I."/>
            <person name="Rusch D."/>
            <person name="Podicherti R."/>
            <person name="Tsui H.-C.T."/>
            <person name="Winkler M.E."/>
        </authorList>
    </citation>
    <scope>NUCLEOTIDE SEQUENCE</scope>
</reference>
<gene>
    <name evidence="1" type="ORF">METZ01_LOCUS357591</name>
</gene>
<proteinExistence type="predicted"/>
<dbReference type="Gene3D" id="3.60.15.10">
    <property type="entry name" value="Ribonuclease Z/Hydroxyacylglutathione hydrolase-like"/>
    <property type="match status" value="1"/>
</dbReference>
<evidence type="ECO:0008006" key="2">
    <source>
        <dbReference type="Google" id="ProtNLM"/>
    </source>
</evidence>
<feature type="non-terminal residue" evidence="1">
    <location>
        <position position="1"/>
    </location>
</feature>
<name>A0A382S6B6_9ZZZZ</name>
<organism evidence="1">
    <name type="scientific">marine metagenome</name>
    <dbReference type="NCBI Taxonomy" id="408172"/>
    <lineage>
        <taxon>unclassified sequences</taxon>
        <taxon>metagenomes</taxon>
        <taxon>ecological metagenomes</taxon>
    </lineage>
</organism>